<evidence type="ECO:0000313" key="1">
    <source>
        <dbReference type="EMBL" id="AKE38698.1"/>
    </source>
</evidence>
<evidence type="ECO:0000313" key="2">
    <source>
        <dbReference type="Proteomes" id="UP000033566"/>
    </source>
</evidence>
<proteinExistence type="predicted"/>
<protein>
    <submittedName>
        <fullName evidence="1">Uncharacterized protein</fullName>
    </submittedName>
</protein>
<dbReference type="Proteomes" id="UP000033566">
    <property type="component" value="Chromosome"/>
</dbReference>
<dbReference type="KEGG" id="ccj:UL81_03610"/>
<keyword evidence="2" id="KW-1185">Reference proteome</keyword>
<dbReference type="EMBL" id="CP011311">
    <property type="protein sequence ID" value="AKE38698.1"/>
    <property type="molecule type" value="Genomic_DNA"/>
</dbReference>
<dbReference type="HOGENOM" id="CLU_2805129_0_0_11"/>
<accession>A0A0F6QXI7</accession>
<dbReference type="RefSeq" id="WP_035107093.1">
    <property type="nucleotide sequence ID" value="NZ_CP011311.1"/>
</dbReference>
<dbReference type="PATRIC" id="fig|161896.4.peg.709"/>
<dbReference type="AlphaFoldDB" id="A0A0F6QXI7"/>
<name>A0A0F6QXI7_9CORY</name>
<dbReference type="STRING" id="161896.UL81_03610"/>
<reference evidence="1 2" key="1">
    <citation type="journal article" date="2015" name="Genome Announc.">
        <title>Complete Genome Sequence of Corynebacterium camporealensis DSM 44610, Isolated from the Milk of a Manchega Sheep with Subclinical Mastitis.</title>
        <authorList>
            <person name="Ruckert C."/>
            <person name="Albersmeier A."/>
            <person name="Winkler A."/>
            <person name="Tauch A."/>
        </authorList>
    </citation>
    <scope>NUCLEOTIDE SEQUENCE [LARGE SCALE GENOMIC DNA]</scope>
    <source>
        <strain evidence="1 2">DSM 44610</strain>
    </source>
</reference>
<sequence>MEKETRDYPGEKMESVRQRSVKRIVDMLEEKYPHFREEYEEEQRGYPGHDLEAVRQRSVKKILDSLG</sequence>
<gene>
    <name evidence="1" type="ORF">UL81_03610</name>
</gene>
<organism evidence="1 2">
    <name type="scientific">Corynebacterium camporealensis</name>
    <dbReference type="NCBI Taxonomy" id="161896"/>
    <lineage>
        <taxon>Bacteria</taxon>
        <taxon>Bacillati</taxon>
        <taxon>Actinomycetota</taxon>
        <taxon>Actinomycetes</taxon>
        <taxon>Mycobacteriales</taxon>
        <taxon>Corynebacteriaceae</taxon>
        <taxon>Corynebacterium</taxon>
    </lineage>
</organism>